<dbReference type="Proteomes" id="UP001283361">
    <property type="component" value="Unassembled WGS sequence"/>
</dbReference>
<accession>A0AAE0XX02</accession>
<name>A0AAE0XX02_9GAST</name>
<sequence length="145" mass="15738">MMKENLVSHFCFSVHGFYKVHLMMVGIVKKEKKRWIEYLEITAADVKGAGFTQVLSSLCQDQWSQSRSALHCPARLCTALHCPALPCTALHCPARPCTALHCPALLCTALHGSALLCTALLCPALPCTALHGSAPFSSCITLELE</sequence>
<evidence type="ECO:0000313" key="2">
    <source>
        <dbReference type="Proteomes" id="UP001283361"/>
    </source>
</evidence>
<comment type="caution">
    <text evidence="1">The sequence shown here is derived from an EMBL/GenBank/DDBJ whole genome shotgun (WGS) entry which is preliminary data.</text>
</comment>
<reference evidence="1" key="1">
    <citation type="journal article" date="2023" name="G3 (Bethesda)">
        <title>A reference genome for the long-term kleptoplast-retaining sea slug Elysia crispata morphotype clarki.</title>
        <authorList>
            <person name="Eastman K.E."/>
            <person name="Pendleton A.L."/>
            <person name="Shaikh M.A."/>
            <person name="Suttiyut T."/>
            <person name="Ogas R."/>
            <person name="Tomko P."/>
            <person name="Gavelis G."/>
            <person name="Widhalm J.R."/>
            <person name="Wisecaver J.H."/>
        </authorList>
    </citation>
    <scope>NUCLEOTIDE SEQUENCE</scope>
    <source>
        <strain evidence="1">ECLA1</strain>
    </source>
</reference>
<proteinExistence type="predicted"/>
<dbReference type="AlphaFoldDB" id="A0AAE0XX02"/>
<protein>
    <submittedName>
        <fullName evidence="1">Uncharacterized protein</fullName>
    </submittedName>
</protein>
<keyword evidence="2" id="KW-1185">Reference proteome</keyword>
<dbReference type="EMBL" id="JAWDGP010007400">
    <property type="protein sequence ID" value="KAK3721149.1"/>
    <property type="molecule type" value="Genomic_DNA"/>
</dbReference>
<organism evidence="1 2">
    <name type="scientific">Elysia crispata</name>
    <name type="common">lettuce slug</name>
    <dbReference type="NCBI Taxonomy" id="231223"/>
    <lineage>
        <taxon>Eukaryota</taxon>
        <taxon>Metazoa</taxon>
        <taxon>Spiralia</taxon>
        <taxon>Lophotrochozoa</taxon>
        <taxon>Mollusca</taxon>
        <taxon>Gastropoda</taxon>
        <taxon>Heterobranchia</taxon>
        <taxon>Euthyneura</taxon>
        <taxon>Panpulmonata</taxon>
        <taxon>Sacoglossa</taxon>
        <taxon>Placobranchoidea</taxon>
        <taxon>Plakobranchidae</taxon>
        <taxon>Elysia</taxon>
    </lineage>
</organism>
<evidence type="ECO:0000313" key="1">
    <source>
        <dbReference type="EMBL" id="KAK3721149.1"/>
    </source>
</evidence>
<gene>
    <name evidence="1" type="ORF">RRG08_044162</name>
</gene>